<accession>A0A653DIG1</accession>
<dbReference type="AlphaFoldDB" id="A0A653DIG1"/>
<organism evidence="1 2">
    <name type="scientific">Callosobruchus maculatus</name>
    <name type="common">Southern cowpea weevil</name>
    <name type="synonym">Pulse bruchid</name>
    <dbReference type="NCBI Taxonomy" id="64391"/>
    <lineage>
        <taxon>Eukaryota</taxon>
        <taxon>Metazoa</taxon>
        <taxon>Ecdysozoa</taxon>
        <taxon>Arthropoda</taxon>
        <taxon>Hexapoda</taxon>
        <taxon>Insecta</taxon>
        <taxon>Pterygota</taxon>
        <taxon>Neoptera</taxon>
        <taxon>Endopterygota</taxon>
        <taxon>Coleoptera</taxon>
        <taxon>Polyphaga</taxon>
        <taxon>Cucujiformia</taxon>
        <taxon>Chrysomeloidea</taxon>
        <taxon>Chrysomelidae</taxon>
        <taxon>Bruchinae</taxon>
        <taxon>Bruchini</taxon>
        <taxon>Callosobruchus</taxon>
    </lineage>
</organism>
<gene>
    <name evidence="1" type="ORF">CALMAC_LOCUS17589</name>
</gene>
<dbReference type="EMBL" id="CAACVG010012111">
    <property type="protein sequence ID" value="VEN59647.1"/>
    <property type="molecule type" value="Genomic_DNA"/>
</dbReference>
<keyword evidence="2" id="KW-1185">Reference proteome</keyword>
<sequence length="51" mass="6152">MIRNFNDTLAAVYRFYRFSKPYCCVPDITVDRSPPLKWDNHDRLLRAFLSE</sequence>
<reference evidence="1 2" key="1">
    <citation type="submission" date="2019-01" db="EMBL/GenBank/DDBJ databases">
        <authorList>
            <person name="Sayadi A."/>
        </authorList>
    </citation>
    <scope>NUCLEOTIDE SEQUENCE [LARGE SCALE GENOMIC DNA]</scope>
</reference>
<dbReference type="Proteomes" id="UP000410492">
    <property type="component" value="Unassembled WGS sequence"/>
</dbReference>
<evidence type="ECO:0000313" key="2">
    <source>
        <dbReference type="Proteomes" id="UP000410492"/>
    </source>
</evidence>
<protein>
    <submittedName>
        <fullName evidence="1">Uncharacterized protein</fullName>
    </submittedName>
</protein>
<evidence type="ECO:0000313" key="1">
    <source>
        <dbReference type="EMBL" id="VEN59647.1"/>
    </source>
</evidence>
<name>A0A653DIG1_CALMS</name>
<proteinExistence type="predicted"/>